<feature type="transmembrane region" description="Helical" evidence="10">
    <location>
        <begin position="223"/>
        <end position="244"/>
    </location>
</feature>
<comment type="similarity">
    <text evidence="10">Belongs to the ELO family.</text>
</comment>
<keyword evidence="4 10" id="KW-0812">Transmembrane</keyword>
<evidence type="ECO:0000256" key="3">
    <source>
        <dbReference type="ARBA" id="ARBA00022679"/>
    </source>
</evidence>
<dbReference type="InterPro" id="IPR002076">
    <property type="entry name" value="ELO_fam"/>
</dbReference>
<keyword evidence="8 10" id="KW-0472">Membrane</keyword>
<dbReference type="PANTHER" id="PTHR11157">
    <property type="entry name" value="FATTY ACID ACYL TRANSFERASE-RELATED"/>
    <property type="match status" value="1"/>
</dbReference>
<organism evidence="11 12">
    <name type="scientific">Papilio machaon</name>
    <name type="common">Old World swallowtail butterfly</name>
    <dbReference type="NCBI Taxonomy" id="76193"/>
    <lineage>
        <taxon>Eukaryota</taxon>
        <taxon>Metazoa</taxon>
        <taxon>Ecdysozoa</taxon>
        <taxon>Arthropoda</taxon>
        <taxon>Hexapoda</taxon>
        <taxon>Insecta</taxon>
        <taxon>Pterygota</taxon>
        <taxon>Neoptera</taxon>
        <taxon>Endopterygota</taxon>
        <taxon>Lepidoptera</taxon>
        <taxon>Glossata</taxon>
        <taxon>Ditrysia</taxon>
        <taxon>Papilionoidea</taxon>
        <taxon>Papilionidae</taxon>
        <taxon>Papilioninae</taxon>
        <taxon>Papilio</taxon>
    </lineage>
</organism>
<proteinExistence type="inferred from homology"/>
<keyword evidence="6 10" id="KW-1133">Transmembrane helix</keyword>
<keyword evidence="5 10" id="KW-0276">Fatty acid metabolism</keyword>
<evidence type="ECO:0000256" key="9">
    <source>
        <dbReference type="ARBA" id="ARBA00023160"/>
    </source>
</evidence>
<feature type="transmembrane region" description="Helical" evidence="10">
    <location>
        <begin position="104"/>
        <end position="123"/>
    </location>
</feature>
<dbReference type="EMBL" id="KQ460323">
    <property type="protein sequence ID" value="KPJ15887.1"/>
    <property type="molecule type" value="Genomic_DNA"/>
</dbReference>
<comment type="catalytic activity">
    <reaction evidence="10">
        <text>a very-long-chain acyl-CoA + malonyl-CoA + H(+) = a very-long-chain 3-oxoacyl-CoA + CO2 + CoA</text>
        <dbReference type="Rhea" id="RHEA:32727"/>
        <dbReference type="ChEBI" id="CHEBI:15378"/>
        <dbReference type="ChEBI" id="CHEBI:16526"/>
        <dbReference type="ChEBI" id="CHEBI:57287"/>
        <dbReference type="ChEBI" id="CHEBI:57384"/>
        <dbReference type="ChEBI" id="CHEBI:90725"/>
        <dbReference type="ChEBI" id="CHEBI:90736"/>
        <dbReference type="EC" id="2.3.1.199"/>
    </reaction>
</comment>
<name>A0A194RE66_PAPMA</name>
<dbReference type="InParanoid" id="A0A194RE66"/>
<dbReference type="PANTHER" id="PTHR11157:SF69">
    <property type="entry name" value="ELONGATION OF VERY LONG CHAIN FATTY ACIDS PROTEIN 7"/>
    <property type="match status" value="1"/>
</dbReference>
<evidence type="ECO:0000256" key="2">
    <source>
        <dbReference type="ARBA" id="ARBA00022516"/>
    </source>
</evidence>
<dbReference type="OrthoDB" id="434092at2759"/>
<dbReference type="GO" id="GO:0030148">
    <property type="term" value="P:sphingolipid biosynthetic process"/>
    <property type="evidence" value="ECO:0007669"/>
    <property type="project" value="TreeGrafter"/>
</dbReference>
<keyword evidence="3 10" id="KW-0808">Transferase</keyword>
<feature type="transmembrane region" description="Helical" evidence="10">
    <location>
        <begin position="56"/>
        <end position="84"/>
    </location>
</feature>
<dbReference type="KEGG" id="pmac:106709918"/>
<dbReference type="GO" id="GO:0034625">
    <property type="term" value="P:fatty acid elongation, monounsaturated fatty acid"/>
    <property type="evidence" value="ECO:0007669"/>
    <property type="project" value="TreeGrafter"/>
</dbReference>
<evidence type="ECO:0000313" key="11">
    <source>
        <dbReference type="EMBL" id="KPJ15887.1"/>
    </source>
</evidence>
<evidence type="ECO:0000256" key="5">
    <source>
        <dbReference type="ARBA" id="ARBA00022832"/>
    </source>
</evidence>
<dbReference type="AlphaFoldDB" id="A0A194RE66"/>
<dbReference type="InterPro" id="IPR030457">
    <property type="entry name" value="ELO_CS"/>
</dbReference>
<feature type="transmembrane region" description="Helical" evidence="10">
    <location>
        <begin position="156"/>
        <end position="181"/>
    </location>
</feature>
<keyword evidence="7 10" id="KW-0443">Lipid metabolism</keyword>
<dbReference type="GO" id="GO:0034626">
    <property type="term" value="P:fatty acid elongation, polyunsaturated fatty acid"/>
    <property type="evidence" value="ECO:0007669"/>
    <property type="project" value="TreeGrafter"/>
</dbReference>
<evidence type="ECO:0000256" key="4">
    <source>
        <dbReference type="ARBA" id="ARBA00022692"/>
    </source>
</evidence>
<feature type="transmembrane region" description="Helical" evidence="10">
    <location>
        <begin position="193"/>
        <end position="211"/>
    </location>
</feature>
<feature type="transmembrane region" description="Helical" evidence="10">
    <location>
        <begin position="24"/>
        <end position="44"/>
    </location>
</feature>
<feature type="transmembrane region" description="Helical" evidence="10">
    <location>
        <begin position="130"/>
        <end position="150"/>
    </location>
</feature>
<comment type="subcellular location">
    <subcellularLocation>
        <location evidence="1">Membrane</location>
        <topology evidence="1">Multi-pass membrane protein</topology>
    </subcellularLocation>
</comment>
<dbReference type="GO" id="GO:0042761">
    <property type="term" value="P:very long-chain fatty acid biosynthetic process"/>
    <property type="evidence" value="ECO:0007669"/>
    <property type="project" value="TreeGrafter"/>
</dbReference>
<dbReference type="GO" id="GO:0009922">
    <property type="term" value="F:fatty acid elongase activity"/>
    <property type="evidence" value="ECO:0007669"/>
    <property type="project" value="UniProtKB-EC"/>
</dbReference>
<keyword evidence="9 10" id="KW-0275">Fatty acid biosynthesis</keyword>
<evidence type="ECO:0000256" key="6">
    <source>
        <dbReference type="ARBA" id="ARBA00022989"/>
    </source>
</evidence>
<keyword evidence="12" id="KW-1185">Reference proteome</keyword>
<dbReference type="Pfam" id="PF01151">
    <property type="entry name" value="ELO"/>
    <property type="match status" value="1"/>
</dbReference>
<evidence type="ECO:0000256" key="8">
    <source>
        <dbReference type="ARBA" id="ARBA00023136"/>
    </source>
</evidence>
<dbReference type="EC" id="2.3.1.199" evidence="10"/>
<dbReference type="PROSITE" id="PS01188">
    <property type="entry name" value="ELO"/>
    <property type="match status" value="1"/>
</dbReference>
<evidence type="ECO:0000256" key="10">
    <source>
        <dbReference type="RuleBase" id="RU361115"/>
    </source>
</evidence>
<protein>
    <recommendedName>
        <fullName evidence="10">Elongation of very long chain fatty acids protein</fullName>
        <ecNumber evidence="10">2.3.1.199</ecNumber>
    </recommendedName>
    <alternativeName>
        <fullName evidence="10">Very-long-chain 3-oxoacyl-CoA synthase</fullName>
    </alternativeName>
</protein>
<sequence>MSTGKDIQYEEIYVPWTLPQTLKVAGVVCVLYLLTVVKFLPNYMKNRKPYSLKSVILLYNVVQVILSAYNFYLFAVYTFQFGLFPSKCSNDVNLQMMKSILPPIMWYFVAKNLDLLDTIFFVLRKKFNQVTFLHVYHHFVMVAWGWIYYNHFPTDIYVFVAMLNCFVHVVMYTYYALASLGPQYAKYIWWKKYLTTLQLTQFLLIICYLIYHNKTSPCPPPRLLHWYGVGSIVVFFILFMNFYIRSYFTKKIAKYSK</sequence>
<evidence type="ECO:0000256" key="1">
    <source>
        <dbReference type="ARBA" id="ARBA00004141"/>
    </source>
</evidence>
<keyword evidence="2 10" id="KW-0444">Lipid biosynthesis</keyword>
<dbReference type="GO" id="GO:0019367">
    <property type="term" value="P:fatty acid elongation, saturated fatty acid"/>
    <property type="evidence" value="ECO:0007669"/>
    <property type="project" value="TreeGrafter"/>
</dbReference>
<evidence type="ECO:0000256" key="7">
    <source>
        <dbReference type="ARBA" id="ARBA00023098"/>
    </source>
</evidence>
<accession>A0A194RE66</accession>
<dbReference type="STRING" id="76193.A0A194RE66"/>
<dbReference type="Proteomes" id="UP000053240">
    <property type="component" value="Unassembled WGS sequence"/>
</dbReference>
<evidence type="ECO:0000313" key="12">
    <source>
        <dbReference type="Proteomes" id="UP000053240"/>
    </source>
</evidence>
<gene>
    <name evidence="11" type="ORF">RR48_09933</name>
</gene>
<reference evidence="11 12" key="1">
    <citation type="journal article" date="2015" name="Nat. Commun.">
        <title>Outbred genome sequencing and CRISPR/Cas9 gene editing in butterflies.</title>
        <authorList>
            <person name="Li X."/>
            <person name="Fan D."/>
            <person name="Zhang W."/>
            <person name="Liu G."/>
            <person name="Zhang L."/>
            <person name="Zhao L."/>
            <person name="Fang X."/>
            <person name="Chen L."/>
            <person name="Dong Y."/>
            <person name="Chen Y."/>
            <person name="Ding Y."/>
            <person name="Zhao R."/>
            <person name="Feng M."/>
            <person name="Zhu Y."/>
            <person name="Feng Y."/>
            <person name="Jiang X."/>
            <person name="Zhu D."/>
            <person name="Xiang H."/>
            <person name="Feng X."/>
            <person name="Li S."/>
            <person name="Wang J."/>
            <person name="Zhang G."/>
            <person name="Kronforst M.R."/>
            <person name="Wang W."/>
        </authorList>
    </citation>
    <scope>NUCLEOTIDE SEQUENCE [LARGE SCALE GENOMIC DNA]</scope>
    <source>
        <strain evidence="11">Ya'a_city_454_Pm</strain>
        <tissue evidence="11">Whole body</tissue>
    </source>
</reference>
<dbReference type="GO" id="GO:0005789">
    <property type="term" value="C:endoplasmic reticulum membrane"/>
    <property type="evidence" value="ECO:0007669"/>
    <property type="project" value="TreeGrafter"/>
</dbReference>